<feature type="transmembrane region" description="Helical" evidence="1">
    <location>
        <begin position="215"/>
        <end position="238"/>
    </location>
</feature>
<evidence type="ECO:0000256" key="1">
    <source>
        <dbReference type="SAM" id="Phobius"/>
    </source>
</evidence>
<evidence type="ECO:0008006" key="5">
    <source>
        <dbReference type="Google" id="ProtNLM"/>
    </source>
</evidence>
<evidence type="ECO:0000313" key="4">
    <source>
        <dbReference type="Proteomes" id="UP001329825"/>
    </source>
</evidence>
<keyword evidence="1" id="KW-0472">Membrane</keyword>
<keyword evidence="1" id="KW-1133">Transmembrane helix</keyword>
<dbReference type="RefSeq" id="XP_062788202.1">
    <property type="nucleotide sequence ID" value="XM_062932151.1"/>
</dbReference>
<organism evidence="3 4">
    <name type="scientific">Kwoniella shivajii</name>
    <dbReference type="NCBI Taxonomy" id="564305"/>
    <lineage>
        <taxon>Eukaryota</taxon>
        <taxon>Fungi</taxon>
        <taxon>Dikarya</taxon>
        <taxon>Basidiomycota</taxon>
        <taxon>Agaricomycotina</taxon>
        <taxon>Tremellomycetes</taxon>
        <taxon>Tremellales</taxon>
        <taxon>Cryptococcaceae</taxon>
        <taxon>Kwoniella</taxon>
    </lineage>
</organism>
<dbReference type="GeneID" id="87952498"/>
<keyword evidence="2" id="KW-0732">Signal</keyword>
<evidence type="ECO:0000313" key="3">
    <source>
        <dbReference type="EMBL" id="WRT63462.1"/>
    </source>
</evidence>
<proteinExistence type="predicted"/>
<evidence type="ECO:0000256" key="2">
    <source>
        <dbReference type="SAM" id="SignalP"/>
    </source>
</evidence>
<dbReference type="Proteomes" id="UP001329825">
    <property type="component" value="Chromosome 1"/>
</dbReference>
<keyword evidence="4" id="KW-1185">Reference proteome</keyword>
<sequence length="239" mass="22039">MFGLVALVPVLGALSAAALTPAHMALFPRQIESAIPSACQSGCTQTLQIYQACQNKDYTTCLTVCNQDTFNGFVGCFDCVLENTPSASSSERSQLDSAISELKTACASGGQSVTGGLSGAASATGSGASSGLVGGAAGASFTSVASGITIAASASSAAAAGDTSATAVAGSAAAAASSVAASAGGVASSAAGAASSALAGATSAAASAAAPASGALPVVSIAGGLVALVGVAAGMAIAF</sequence>
<name>A0ABZ1CT61_9TREE</name>
<protein>
    <recommendedName>
        <fullName evidence="5">Extracellular membrane protein CFEM domain-containing protein</fullName>
    </recommendedName>
</protein>
<reference evidence="3 4" key="1">
    <citation type="submission" date="2024-01" db="EMBL/GenBank/DDBJ databases">
        <title>Comparative genomics of Cryptococcus and Kwoniella reveals pathogenesis evolution and contrasting modes of karyotype evolution via chromosome fusion or intercentromeric recombination.</title>
        <authorList>
            <person name="Coelho M.A."/>
            <person name="David-Palma M."/>
            <person name="Shea T."/>
            <person name="Bowers K."/>
            <person name="McGinley-Smith S."/>
            <person name="Mohammad A.W."/>
            <person name="Gnirke A."/>
            <person name="Yurkov A.M."/>
            <person name="Nowrousian M."/>
            <person name="Sun S."/>
            <person name="Cuomo C.A."/>
            <person name="Heitman J."/>
        </authorList>
    </citation>
    <scope>NUCLEOTIDE SEQUENCE [LARGE SCALE GENOMIC DNA]</scope>
    <source>
        <strain evidence="3">CBS 11374</strain>
    </source>
</reference>
<gene>
    <name evidence="3" type="ORF">IL334_000367</name>
</gene>
<feature type="signal peptide" evidence="2">
    <location>
        <begin position="1"/>
        <end position="18"/>
    </location>
</feature>
<accession>A0ABZ1CT61</accession>
<feature type="chain" id="PRO_5045977439" description="Extracellular membrane protein CFEM domain-containing protein" evidence="2">
    <location>
        <begin position="19"/>
        <end position="239"/>
    </location>
</feature>
<keyword evidence="1" id="KW-0812">Transmembrane</keyword>
<dbReference type="EMBL" id="CP141881">
    <property type="protein sequence ID" value="WRT63462.1"/>
    <property type="molecule type" value="Genomic_DNA"/>
</dbReference>